<organism evidence="2 3">
    <name type="scientific">Vicingus serpentipes</name>
    <dbReference type="NCBI Taxonomy" id="1926625"/>
    <lineage>
        <taxon>Bacteria</taxon>
        <taxon>Pseudomonadati</taxon>
        <taxon>Bacteroidota</taxon>
        <taxon>Flavobacteriia</taxon>
        <taxon>Flavobacteriales</taxon>
        <taxon>Vicingaceae</taxon>
        <taxon>Vicingus</taxon>
    </lineage>
</organism>
<evidence type="ECO:0000313" key="2">
    <source>
        <dbReference type="EMBL" id="TXB65093.1"/>
    </source>
</evidence>
<protein>
    <recommendedName>
        <fullName evidence="4">Porin</fullName>
    </recommendedName>
</protein>
<comment type="caution">
    <text evidence="2">The sequence shown here is derived from an EMBL/GenBank/DDBJ whole genome shotgun (WGS) entry which is preliminary data.</text>
</comment>
<evidence type="ECO:0000256" key="1">
    <source>
        <dbReference type="SAM" id="SignalP"/>
    </source>
</evidence>
<dbReference type="RefSeq" id="WP_147099832.1">
    <property type="nucleotide sequence ID" value="NZ_VOOS01000003.1"/>
</dbReference>
<keyword evidence="3" id="KW-1185">Reference proteome</keyword>
<sequence length="593" mass="69497">MKQYFFILFIFNLFTVNAQQETDSLAQTNKEYETVLFNDNNFLDILFYKHFNNTPISNLGTYGSSFYFPTTYNLDNQKNVFAPTSVKDKLFKLEGFKPFTNLTWINAGRREQILSLNHIQKFGKLASLHFNYKRVSSPGIYINQEANQNLFTGDFRFNTDNNLYQLRLAAEIDRIENQENGGLADITDFEKDSLGRRSLYTVNNEQSYYTLKQTNVEVSQRLNFINSKIDSIRSNKVYVGLENEYNTKRRSYFDYDISSPIYAETYLDSTSKFWVDSTFAKYFRNTINLGFDNGKFSVQGSFDYYQHEYNQFMGIDSNFNSFYAGLMIGYKTNKTITNANFSYGLNGYNADDVNSSIHVKYKPTEILTIGLEGSYKLIEPELYYKNFISNHFKWINDSLEKEQTIYFGAKVKLEKYRLTLFANAKLRDNFMYFDTLVNLIQHDFATNNISLGVEKDYRIYKFHFKTALIYQITSDDVIMPLPNIVARQVVYYENKLFKRSLKVRVGANASFTSDYYAYEFMPSISQFYAQNKNEIGAYPYVDFFISTHLKRAQVFFKWEHINAGMSGYSYLLTPTTPAHDRSFKFGVSWNMFD</sequence>
<evidence type="ECO:0000313" key="3">
    <source>
        <dbReference type="Proteomes" id="UP000321721"/>
    </source>
</evidence>
<keyword evidence="1" id="KW-0732">Signal</keyword>
<evidence type="ECO:0008006" key="4">
    <source>
        <dbReference type="Google" id="ProtNLM"/>
    </source>
</evidence>
<name>A0A5C6RS57_9FLAO</name>
<reference evidence="2 3" key="1">
    <citation type="submission" date="2019-08" db="EMBL/GenBank/DDBJ databases">
        <title>Genome of Vicingus serpentipes NCIMB 15042.</title>
        <authorList>
            <person name="Bowman J.P."/>
        </authorList>
    </citation>
    <scope>NUCLEOTIDE SEQUENCE [LARGE SCALE GENOMIC DNA]</scope>
    <source>
        <strain evidence="2 3">NCIMB 15042</strain>
    </source>
</reference>
<dbReference type="EMBL" id="VOOS01000003">
    <property type="protein sequence ID" value="TXB65093.1"/>
    <property type="molecule type" value="Genomic_DNA"/>
</dbReference>
<dbReference type="Proteomes" id="UP000321721">
    <property type="component" value="Unassembled WGS sequence"/>
</dbReference>
<accession>A0A5C6RS57</accession>
<gene>
    <name evidence="2" type="ORF">FRY74_06615</name>
</gene>
<proteinExistence type="predicted"/>
<dbReference type="AlphaFoldDB" id="A0A5C6RS57"/>
<dbReference type="InterPro" id="IPR025631">
    <property type="entry name" value="Porin_10"/>
</dbReference>
<feature type="signal peptide" evidence="1">
    <location>
        <begin position="1"/>
        <end position="18"/>
    </location>
</feature>
<feature type="chain" id="PRO_5022920026" description="Porin" evidence="1">
    <location>
        <begin position="19"/>
        <end position="593"/>
    </location>
</feature>
<dbReference type="Pfam" id="PF14121">
    <property type="entry name" value="Porin_10"/>
    <property type="match status" value="1"/>
</dbReference>
<dbReference type="OrthoDB" id="9812454at2"/>